<organism evidence="1 2">
    <name type="scientific">Hymenobacter aranciens</name>
    <dbReference type="NCBI Taxonomy" id="3063996"/>
    <lineage>
        <taxon>Bacteria</taxon>
        <taxon>Pseudomonadati</taxon>
        <taxon>Bacteroidota</taxon>
        <taxon>Cytophagia</taxon>
        <taxon>Cytophagales</taxon>
        <taxon>Hymenobacteraceae</taxon>
        <taxon>Hymenobacter</taxon>
    </lineage>
</organism>
<evidence type="ECO:0000313" key="2">
    <source>
        <dbReference type="Proteomes" id="UP001176429"/>
    </source>
</evidence>
<keyword evidence="2" id="KW-1185">Reference proteome</keyword>
<proteinExistence type="predicted"/>
<dbReference type="Proteomes" id="UP001176429">
    <property type="component" value="Unassembled WGS sequence"/>
</dbReference>
<gene>
    <name evidence="1" type="ORF">Q5H93_17415</name>
</gene>
<comment type="caution">
    <text evidence="1">The sequence shown here is derived from an EMBL/GenBank/DDBJ whole genome shotgun (WGS) entry which is preliminary data.</text>
</comment>
<name>A0ABT9BE81_9BACT</name>
<evidence type="ECO:0000313" key="1">
    <source>
        <dbReference type="EMBL" id="MDO7876527.1"/>
    </source>
</evidence>
<dbReference type="RefSeq" id="WP_305007896.1">
    <property type="nucleotide sequence ID" value="NZ_JAUQSY010000012.1"/>
</dbReference>
<dbReference type="EMBL" id="JAUQSY010000012">
    <property type="protein sequence ID" value="MDO7876527.1"/>
    <property type="molecule type" value="Genomic_DNA"/>
</dbReference>
<accession>A0ABT9BE81</accession>
<sequence>MREVPIVADFNMSQSDLVTVSFEKQLFMVRDAKELEGRGIPLKRITDFKGQITDFTALPTDGELDQTKQEATDRKDAAQRDLITQLQIVMGIVGTVDKPSTSGYKKFGTAGLDNASEGDLHLGIIRAVRVGRASLDKYAAKGLTADLLTELETRNATFLTRLGEQQDAETARGEAADARIRAANALYAELMDICGTGKALYAQTNARKFDDYIVNDTEPADVKPEA</sequence>
<protein>
    <submittedName>
        <fullName evidence="1">Uncharacterized protein</fullName>
    </submittedName>
</protein>
<reference evidence="1" key="1">
    <citation type="submission" date="2023-07" db="EMBL/GenBank/DDBJ databases">
        <authorList>
            <person name="Kim M.K."/>
        </authorList>
    </citation>
    <scope>NUCLEOTIDE SEQUENCE</scope>
    <source>
        <strain evidence="1">ASUV-10-1</strain>
    </source>
</reference>